<dbReference type="SUPFAM" id="SSF57196">
    <property type="entry name" value="EGF/Laminin"/>
    <property type="match status" value="1"/>
</dbReference>
<accession>Q9DHU7</accession>
<organismHost>
    <name type="scientific">Simiiformes</name>
    <dbReference type="NCBI Taxonomy" id="314293"/>
</organismHost>
<reference evidence="3 4" key="1">
    <citation type="journal article" date="2001" name="Virology">
        <title>The genome sequence of Yaba-like disease virus, a yatapoxvirus.</title>
        <authorList>
            <person name="Lee H.J."/>
            <person name="Essani K."/>
            <person name="Smith G.L."/>
        </authorList>
    </citation>
    <scope>NUCLEOTIDE SEQUENCE [LARGE SCALE GENOMIC DNA]</scope>
</reference>
<organism evidence="3 4">
    <name type="scientific">Yaba-like disease virus</name>
    <name type="common">YLDV</name>
    <dbReference type="NCBI Taxonomy" id="132475"/>
    <lineage>
        <taxon>Viruses</taxon>
        <taxon>Varidnaviria</taxon>
        <taxon>Bamfordvirae</taxon>
        <taxon>Nucleocytoviricota</taxon>
        <taxon>Pokkesviricetes</taxon>
        <taxon>Chitovirales</taxon>
        <taxon>Poxviridae</taxon>
        <taxon>Chordopoxvirinae</taxon>
        <taxon>Yatapoxvirus</taxon>
        <taxon>Yatapoxvirus tanapox</taxon>
        <taxon>Tanapox virus</taxon>
    </lineage>
</organism>
<dbReference type="EMBL" id="AJ293568">
    <property type="protein sequence ID" value="CAC21253.1"/>
    <property type="molecule type" value="Genomic_DNA"/>
</dbReference>
<keyword evidence="4" id="KW-1185">Reference proteome</keyword>
<dbReference type="Gene3D" id="2.10.25.10">
    <property type="entry name" value="Laminin"/>
    <property type="match status" value="1"/>
</dbReference>
<keyword evidence="1" id="KW-1015">Disulfide bond</keyword>
<dbReference type="PROSITE" id="PS50026">
    <property type="entry name" value="EGF_3"/>
    <property type="match status" value="1"/>
</dbReference>
<evidence type="ECO:0000313" key="4">
    <source>
        <dbReference type="Proteomes" id="UP000136581"/>
    </source>
</evidence>
<proteinExistence type="predicted"/>
<dbReference type="PROSITE" id="PS00022">
    <property type="entry name" value="EGF_1"/>
    <property type="match status" value="1"/>
</dbReference>
<evidence type="ECO:0000259" key="2">
    <source>
        <dbReference type="PROSITE" id="PS50026"/>
    </source>
</evidence>
<dbReference type="RefSeq" id="NP_073400.1">
    <property type="nucleotide sequence ID" value="NC_002642.1"/>
</dbReference>
<keyword evidence="1" id="KW-0245">EGF-like domain</keyword>
<dbReference type="KEGG" id="vg:918665"/>
<dbReference type="Proteomes" id="UP000136581">
    <property type="component" value="Segment"/>
</dbReference>
<name>Q9DHU7_YLDV</name>
<sequence length="77" mass="8860">MKNKFMFFTLSCAILALNCLPLLQNMYVIECDTSNFCLNGGTCFLTKHVPSYSNFSLKFCLCKRQFNGKRCENKIVN</sequence>
<protein>
    <submittedName>
        <fullName evidence="3">15L protein</fullName>
    </submittedName>
</protein>
<dbReference type="CDD" id="cd00054">
    <property type="entry name" value="EGF_CA"/>
    <property type="match status" value="1"/>
</dbReference>
<feature type="disulfide bond" evidence="1">
    <location>
        <begin position="62"/>
        <end position="71"/>
    </location>
</feature>
<dbReference type="GeneID" id="918665"/>
<dbReference type="InterPro" id="IPR000742">
    <property type="entry name" value="EGF"/>
</dbReference>
<comment type="caution">
    <text evidence="1">Lacks conserved residue(s) required for the propagation of feature annotation.</text>
</comment>
<evidence type="ECO:0000313" key="3">
    <source>
        <dbReference type="EMBL" id="CAC21253.1"/>
    </source>
</evidence>
<dbReference type="OrthoDB" id="29246at10239"/>
<organismHost>
    <name type="scientific">Homo sapiens</name>
    <name type="common">Human</name>
    <dbReference type="NCBI Taxonomy" id="9606"/>
</organismHost>
<evidence type="ECO:0000256" key="1">
    <source>
        <dbReference type="PROSITE-ProRule" id="PRU00076"/>
    </source>
</evidence>
<gene>
    <name evidence="3" type="primary">15L</name>
</gene>
<feature type="domain" description="EGF-like" evidence="2">
    <location>
        <begin position="27"/>
        <end position="72"/>
    </location>
</feature>